<dbReference type="GO" id="GO:0006139">
    <property type="term" value="P:nucleobase-containing compound metabolic process"/>
    <property type="evidence" value="ECO:0007669"/>
    <property type="project" value="InterPro"/>
</dbReference>
<dbReference type="SUPFAM" id="SSF47819">
    <property type="entry name" value="HRDC-like"/>
    <property type="match status" value="2"/>
</dbReference>
<dbReference type="InterPro" id="IPR051086">
    <property type="entry name" value="RNase_D-like"/>
</dbReference>
<dbReference type="Gene3D" id="1.10.150.80">
    <property type="entry name" value="HRDC domain"/>
    <property type="match status" value="2"/>
</dbReference>
<dbReference type="EMBL" id="DSMG01000144">
    <property type="protein sequence ID" value="HDX32605.1"/>
    <property type="molecule type" value="Genomic_DNA"/>
</dbReference>
<dbReference type="PROSITE" id="PS50967">
    <property type="entry name" value="HRDC"/>
    <property type="match status" value="2"/>
</dbReference>
<dbReference type="PANTHER" id="PTHR47649">
    <property type="entry name" value="RIBONUCLEASE D"/>
    <property type="match status" value="1"/>
</dbReference>
<dbReference type="PANTHER" id="PTHR47649:SF1">
    <property type="entry name" value="RIBONUCLEASE D"/>
    <property type="match status" value="1"/>
</dbReference>
<dbReference type="InterPro" id="IPR002121">
    <property type="entry name" value="HRDC_dom"/>
</dbReference>
<evidence type="ECO:0000259" key="2">
    <source>
        <dbReference type="PROSITE" id="PS50967"/>
    </source>
</evidence>
<dbReference type="InterPro" id="IPR012337">
    <property type="entry name" value="RNaseH-like_sf"/>
</dbReference>
<proteinExistence type="predicted"/>
<dbReference type="GO" id="GO:0003676">
    <property type="term" value="F:nucleic acid binding"/>
    <property type="evidence" value="ECO:0007669"/>
    <property type="project" value="InterPro"/>
</dbReference>
<dbReference type="Gene3D" id="3.30.420.10">
    <property type="entry name" value="Ribonuclease H-like superfamily/Ribonuclease H"/>
    <property type="match status" value="1"/>
</dbReference>
<sequence>MTCTLSRSSLKRSTDNSNMADDSKPTQSLIYTTSSLRRLVDYLRGQPRFALDTESNSLYSYQGKVCLIQISTYATGQEEILDFLVDPLRLKDLSPLGELLVDPAIEVVMHAADNDILMLYRSYGFRFGRVFDTQLAARILGWKQVGLAAILEKHFGIVSNKRMQRTDWGKRPLTPEQIAYAQMDTHYLLPLRDRLAEELQRKGRWEEALDAFATLTSSDPATRMPDERTFWQMRAVRTVPQECLGVLEALWRWREQKAQSLDRPPFKVVNDATLIELAKTKPLTLDALKETPGLSLLQVRRFGEELLQVIHAGRQRPTPTPPDDEGRPEPMLDEAVQARYNALRRWRTEVAQQRGVDADIVLPNSALLAIATLNPATLDALAALPELTAWKLATYGPQLLAILAETDAPQPAS</sequence>
<dbReference type="Pfam" id="PF00570">
    <property type="entry name" value="HRDC"/>
    <property type="match status" value="2"/>
</dbReference>
<dbReference type="InterPro" id="IPR036397">
    <property type="entry name" value="RNaseH_sf"/>
</dbReference>
<dbReference type="SMART" id="SM00474">
    <property type="entry name" value="35EXOc"/>
    <property type="match status" value="1"/>
</dbReference>
<reference evidence="3" key="1">
    <citation type="journal article" date="2020" name="mSystems">
        <title>Genome- and Community-Level Interaction Insights into Carbon Utilization and Element Cycling Functions of Hydrothermarchaeota in Hydrothermal Sediment.</title>
        <authorList>
            <person name="Zhou Z."/>
            <person name="Liu Y."/>
            <person name="Xu W."/>
            <person name="Pan J."/>
            <person name="Luo Z.H."/>
            <person name="Li M."/>
        </authorList>
    </citation>
    <scope>NUCLEOTIDE SEQUENCE [LARGE SCALE GENOMIC DNA]</scope>
    <source>
        <strain evidence="3">SpSt-289</strain>
    </source>
</reference>
<dbReference type="CDD" id="cd06142">
    <property type="entry name" value="RNaseD_exo"/>
    <property type="match status" value="1"/>
</dbReference>
<dbReference type="Pfam" id="PF01612">
    <property type="entry name" value="DNA_pol_A_exo1"/>
    <property type="match status" value="1"/>
</dbReference>
<dbReference type="AlphaFoldDB" id="A0A7C1JR84"/>
<dbReference type="InterPro" id="IPR010997">
    <property type="entry name" value="HRDC-like_sf"/>
</dbReference>
<evidence type="ECO:0000256" key="1">
    <source>
        <dbReference type="SAM" id="MobiDB-lite"/>
    </source>
</evidence>
<protein>
    <recommendedName>
        <fullName evidence="2">HRDC domain-containing protein</fullName>
    </recommendedName>
</protein>
<feature type="domain" description="HRDC" evidence="2">
    <location>
        <begin position="240"/>
        <end position="320"/>
    </location>
</feature>
<dbReference type="SMART" id="SM00341">
    <property type="entry name" value="HRDC"/>
    <property type="match status" value="2"/>
</dbReference>
<accession>A0A7C1JR84</accession>
<gene>
    <name evidence="3" type="ORF">ENQ20_14130</name>
</gene>
<feature type="region of interest" description="Disordered" evidence="1">
    <location>
        <begin position="1"/>
        <end position="25"/>
    </location>
</feature>
<dbReference type="InterPro" id="IPR044876">
    <property type="entry name" value="HRDC_dom_sf"/>
</dbReference>
<dbReference type="InterPro" id="IPR002562">
    <property type="entry name" value="3'-5'_exonuclease_dom"/>
</dbReference>
<comment type="caution">
    <text evidence="3">The sequence shown here is derived from an EMBL/GenBank/DDBJ whole genome shotgun (WGS) entry which is preliminary data.</text>
</comment>
<dbReference type="SUPFAM" id="SSF53098">
    <property type="entry name" value="Ribonuclease H-like"/>
    <property type="match status" value="1"/>
</dbReference>
<feature type="compositionally biased region" description="Polar residues" evidence="1">
    <location>
        <begin position="15"/>
        <end position="25"/>
    </location>
</feature>
<dbReference type="GO" id="GO:0000166">
    <property type="term" value="F:nucleotide binding"/>
    <property type="evidence" value="ECO:0007669"/>
    <property type="project" value="InterPro"/>
</dbReference>
<feature type="domain" description="HRDC" evidence="2">
    <location>
        <begin position="333"/>
        <end position="413"/>
    </location>
</feature>
<evidence type="ECO:0000313" key="3">
    <source>
        <dbReference type="EMBL" id="HDX32605.1"/>
    </source>
</evidence>
<dbReference type="GO" id="GO:0008408">
    <property type="term" value="F:3'-5' exonuclease activity"/>
    <property type="evidence" value="ECO:0007669"/>
    <property type="project" value="InterPro"/>
</dbReference>
<organism evidence="3">
    <name type="scientific">Caldilinea aerophila</name>
    <dbReference type="NCBI Taxonomy" id="133453"/>
    <lineage>
        <taxon>Bacteria</taxon>
        <taxon>Bacillati</taxon>
        <taxon>Chloroflexota</taxon>
        <taxon>Caldilineae</taxon>
        <taxon>Caldilineales</taxon>
        <taxon>Caldilineaceae</taxon>
        <taxon>Caldilinea</taxon>
    </lineage>
</organism>
<name>A0A7C1JR84_9CHLR</name>